<evidence type="ECO:0000256" key="1">
    <source>
        <dbReference type="SAM" id="Coils"/>
    </source>
</evidence>
<accession>A0A0W0TJJ9</accession>
<dbReference type="OrthoDB" id="5653092at2"/>
<feature type="domain" description="LidA long coiled-coil" evidence="3">
    <location>
        <begin position="334"/>
        <end position="502"/>
    </location>
</feature>
<organism evidence="4 5">
    <name type="scientific">Legionella erythra</name>
    <dbReference type="NCBI Taxonomy" id="448"/>
    <lineage>
        <taxon>Bacteria</taxon>
        <taxon>Pseudomonadati</taxon>
        <taxon>Pseudomonadota</taxon>
        <taxon>Gammaproteobacteria</taxon>
        <taxon>Legionellales</taxon>
        <taxon>Legionellaceae</taxon>
        <taxon>Legionella</taxon>
    </lineage>
</organism>
<proteinExistence type="predicted"/>
<gene>
    <name evidence="4" type="primary">lidA</name>
    <name evidence="4" type="ORF">Lery_2061</name>
</gene>
<feature type="region of interest" description="Disordered" evidence="2">
    <location>
        <begin position="1"/>
        <end position="26"/>
    </location>
</feature>
<sequence>MTDSAKLPPHLSPHSDTDLKDPDTLSVQPTERPLVLTLKGNDGQDVNLTSSQLESWFAAIERDQMENNANNGLTPNLPLQELQRDPYFATQFVGRYGIKTAKDVIAFLKSPAGDSVKIMIGEELAQVAALEEFKRQEYQTHEIRQHRLLAFLLLGLLYREAHARHVVEANTQQAEARVQQGEANVAQDQQRAREQRVAALNQSLNSFNNTASAIQSRLSEKQLELDSVQRELQAINPEEMAMRYETFDRHLSELDIQFQLPELDIDEQIASLEAQKAALEAQLQAQSPEALETALVDPNAPPQLVDSDSLKDRIAELTERIHGLKQHKAASANAQIPLIEDKIKALSDQLELQLDDMQQLIESGQDDKARKILLEHNGLHLQIAGLKDMMGVLKGEKVLYKEDGQIAKSFDEAAFVLPLDKKVVKRDDKFYLIGAKQDLSTMEEHDLLQAQKDFERARPEISNLKLLVKHNHGLENERLETVQEKSKSLHNDIMMLRNQLTQIQAAQSKIVAEMQTLDPTITPKSLLRPTIPTPTPSSNPVNSVGKPSPQALHPTQVYKMLYEIIQRLPPNPKDAVDQFEKEIDDVQKAKGQPFNEKFKALLKKAIIDPLRAGTPIPKIPMDTLIRSMPYFGVEQEKGNVMPPTPTSQANKPETPTPFSTTLKM</sequence>
<dbReference type="Proteomes" id="UP000054773">
    <property type="component" value="Unassembled WGS sequence"/>
</dbReference>
<dbReference type="InterPro" id="IPR041463">
    <property type="entry name" value="LidA_long_CC"/>
</dbReference>
<dbReference type="AlphaFoldDB" id="A0A0W0TJJ9"/>
<evidence type="ECO:0000256" key="2">
    <source>
        <dbReference type="SAM" id="MobiDB-lite"/>
    </source>
</evidence>
<feature type="region of interest" description="Disordered" evidence="2">
    <location>
        <begin position="638"/>
        <end position="664"/>
    </location>
</feature>
<dbReference type="RefSeq" id="WP_131751158.1">
    <property type="nucleotide sequence ID" value="NZ_CAAAHY010000028.1"/>
</dbReference>
<dbReference type="Pfam" id="PF18641">
    <property type="entry name" value="LidA_Long_CC"/>
    <property type="match status" value="1"/>
</dbReference>
<evidence type="ECO:0000259" key="3">
    <source>
        <dbReference type="Pfam" id="PF18641"/>
    </source>
</evidence>
<evidence type="ECO:0000313" key="4">
    <source>
        <dbReference type="EMBL" id="KTC95766.1"/>
    </source>
</evidence>
<dbReference type="Gene3D" id="6.10.140.2010">
    <property type="match status" value="1"/>
</dbReference>
<feature type="coiled-coil region" evidence="1">
    <location>
        <begin position="171"/>
        <end position="231"/>
    </location>
</feature>
<protein>
    <submittedName>
        <fullName evidence="4">Dot/Icm system substrate protein LidA</fullName>
    </submittedName>
</protein>
<reference evidence="4 5" key="1">
    <citation type="submission" date="2015-11" db="EMBL/GenBank/DDBJ databases">
        <title>Genomic analysis of 38 Legionella species identifies large and diverse effector repertoires.</title>
        <authorList>
            <person name="Burstein D."/>
            <person name="Amaro F."/>
            <person name="Zusman T."/>
            <person name="Lifshitz Z."/>
            <person name="Cohen O."/>
            <person name="Gilbert J.A."/>
            <person name="Pupko T."/>
            <person name="Shuman H.A."/>
            <person name="Segal G."/>
        </authorList>
    </citation>
    <scope>NUCLEOTIDE SEQUENCE [LARGE SCALE GENOMIC DNA]</scope>
    <source>
        <strain evidence="4 5">SE-32A-C8</strain>
    </source>
</reference>
<feature type="compositionally biased region" description="Polar residues" evidence="2">
    <location>
        <begin position="646"/>
        <end position="664"/>
    </location>
</feature>
<feature type="compositionally biased region" description="Basic and acidic residues" evidence="2">
    <location>
        <begin position="13"/>
        <end position="23"/>
    </location>
</feature>
<dbReference type="PATRIC" id="fig|448.7.peg.2158"/>
<feature type="coiled-coil region" evidence="1">
    <location>
        <begin position="307"/>
        <end position="367"/>
    </location>
</feature>
<evidence type="ECO:0000313" key="5">
    <source>
        <dbReference type="Proteomes" id="UP000054773"/>
    </source>
</evidence>
<comment type="caution">
    <text evidence="4">The sequence shown here is derived from an EMBL/GenBank/DDBJ whole genome shotgun (WGS) entry which is preliminary data.</text>
</comment>
<feature type="region of interest" description="Disordered" evidence="2">
    <location>
        <begin position="522"/>
        <end position="550"/>
    </location>
</feature>
<dbReference type="EMBL" id="LNYA01000032">
    <property type="protein sequence ID" value="KTC95766.1"/>
    <property type="molecule type" value="Genomic_DNA"/>
</dbReference>
<name>A0A0W0TJJ9_LEGER</name>
<keyword evidence="1" id="KW-0175">Coiled coil</keyword>
<dbReference type="STRING" id="448.Lery_2061"/>
<keyword evidence="5" id="KW-1185">Reference proteome</keyword>